<sequence>MDVKFEFALTLANLQRLTRLQGNFGLSSLLNFWIRRHFIPTSLCVSESYFKKETSIYKVIEAKFGKNMDRREKIEKRNQSYKR</sequence>
<comment type="caution">
    <text evidence="1">The sequence shown here is derived from an EMBL/GenBank/DDBJ whole genome shotgun (WGS) entry which is preliminary data.</text>
</comment>
<evidence type="ECO:0000313" key="2">
    <source>
        <dbReference type="Proteomes" id="UP000685013"/>
    </source>
</evidence>
<dbReference type="EMBL" id="JAGKQH010000019">
    <property type="protein sequence ID" value="KAG6571938.1"/>
    <property type="molecule type" value="Genomic_DNA"/>
</dbReference>
<dbReference type="AlphaFoldDB" id="A0AAV6LY96"/>
<name>A0AAV6LY96_9ROSI</name>
<accession>A0AAV6LY96</accession>
<evidence type="ECO:0000313" key="1">
    <source>
        <dbReference type="EMBL" id="KAG6571938.1"/>
    </source>
</evidence>
<proteinExistence type="predicted"/>
<gene>
    <name evidence="1" type="ORF">SDJN03_28666</name>
</gene>
<keyword evidence="2" id="KW-1185">Reference proteome</keyword>
<feature type="non-terminal residue" evidence="1">
    <location>
        <position position="1"/>
    </location>
</feature>
<dbReference type="Proteomes" id="UP000685013">
    <property type="component" value="Chromosome 19"/>
</dbReference>
<protein>
    <submittedName>
        <fullName evidence="1">Uncharacterized protein</fullName>
    </submittedName>
</protein>
<organism evidence="1 2">
    <name type="scientific">Cucurbita argyrosperma subsp. sororia</name>
    <dbReference type="NCBI Taxonomy" id="37648"/>
    <lineage>
        <taxon>Eukaryota</taxon>
        <taxon>Viridiplantae</taxon>
        <taxon>Streptophyta</taxon>
        <taxon>Embryophyta</taxon>
        <taxon>Tracheophyta</taxon>
        <taxon>Spermatophyta</taxon>
        <taxon>Magnoliopsida</taxon>
        <taxon>eudicotyledons</taxon>
        <taxon>Gunneridae</taxon>
        <taxon>Pentapetalae</taxon>
        <taxon>rosids</taxon>
        <taxon>fabids</taxon>
        <taxon>Cucurbitales</taxon>
        <taxon>Cucurbitaceae</taxon>
        <taxon>Cucurbiteae</taxon>
        <taxon>Cucurbita</taxon>
    </lineage>
</organism>
<reference evidence="1 2" key="1">
    <citation type="journal article" date="2021" name="Hortic Res">
        <title>The domestication of Cucurbita argyrosperma as revealed by the genome of its wild relative.</title>
        <authorList>
            <person name="Barrera-Redondo J."/>
            <person name="Sanchez-de la Vega G."/>
            <person name="Aguirre-Liguori J.A."/>
            <person name="Castellanos-Morales G."/>
            <person name="Gutierrez-Guerrero Y.T."/>
            <person name="Aguirre-Dugua X."/>
            <person name="Aguirre-Planter E."/>
            <person name="Tenaillon M.I."/>
            <person name="Lira-Saade R."/>
            <person name="Eguiarte L.E."/>
        </authorList>
    </citation>
    <scope>NUCLEOTIDE SEQUENCE [LARGE SCALE GENOMIC DNA]</scope>
    <source>
        <strain evidence="1">JBR-2021</strain>
    </source>
</reference>